<evidence type="ECO:0000256" key="9">
    <source>
        <dbReference type="ARBA" id="ARBA00022692"/>
    </source>
</evidence>
<dbReference type="OrthoDB" id="9767869at2"/>
<dbReference type="Pfam" id="PF10399">
    <property type="entry name" value="UCR_Fe-S_N"/>
    <property type="match status" value="1"/>
</dbReference>
<evidence type="ECO:0000256" key="1">
    <source>
        <dbReference type="ARBA" id="ARBA00002444"/>
    </source>
</evidence>
<keyword evidence="16" id="KW-0411">Iron-sulfur</keyword>
<feature type="region of interest" description="Disordered" evidence="22">
    <location>
        <begin position="133"/>
        <end position="162"/>
    </location>
</feature>
<evidence type="ECO:0000256" key="22">
    <source>
        <dbReference type="SAM" id="MobiDB-lite"/>
    </source>
</evidence>
<keyword evidence="10" id="KW-0001">2Fe-2S</keyword>
<evidence type="ECO:0000256" key="11">
    <source>
        <dbReference type="ARBA" id="ARBA00022723"/>
    </source>
</evidence>
<accession>A0A4S2GWV6</accession>
<evidence type="ECO:0000256" key="6">
    <source>
        <dbReference type="ARBA" id="ARBA00019816"/>
    </source>
</evidence>
<evidence type="ECO:0000256" key="8">
    <source>
        <dbReference type="ARBA" id="ARBA00022475"/>
    </source>
</evidence>
<evidence type="ECO:0000259" key="23">
    <source>
        <dbReference type="PROSITE" id="PS51296"/>
    </source>
</evidence>
<keyword evidence="8" id="KW-1003">Cell membrane</keyword>
<dbReference type="Pfam" id="PF00355">
    <property type="entry name" value="Rieske"/>
    <property type="match status" value="1"/>
</dbReference>
<gene>
    <name evidence="24" type="primary">petA</name>
    <name evidence="24" type="ORF">E5163_14205</name>
</gene>
<dbReference type="InterPro" id="IPR005805">
    <property type="entry name" value="Rieske_Fe-S_prot_C"/>
</dbReference>
<evidence type="ECO:0000313" key="25">
    <source>
        <dbReference type="Proteomes" id="UP000308054"/>
    </source>
</evidence>
<dbReference type="PANTHER" id="PTHR10134">
    <property type="entry name" value="CYTOCHROME B-C1 COMPLEX SUBUNIT RIESKE, MITOCHONDRIAL"/>
    <property type="match status" value="1"/>
</dbReference>
<dbReference type="Proteomes" id="UP000308054">
    <property type="component" value="Unassembled WGS sequence"/>
</dbReference>
<feature type="region of interest" description="Disordered" evidence="22">
    <location>
        <begin position="1"/>
        <end position="49"/>
    </location>
</feature>
<dbReference type="GO" id="GO:0016491">
    <property type="term" value="F:oxidoreductase activity"/>
    <property type="evidence" value="ECO:0007669"/>
    <property type="project" value="UniProtKB-KW"/>
</dbReference>
<keyword evidence="7 20" id="KW-0813">Transport</keyword>
<dbReference type="GO" id="GO:0051537">
    <property type="term" value="F:2 iron, 2 sulfur cluster binding"/>
    <property type="evidence" value="ECO:0007669"/>
    <property type="project" value="UniProtKB-KW"/>
</dbReference>
<evidence type="ECO:0000256" key="12">
    <source>
        <dbReference type="ARBA" id="ARBA00022967"/>
    </source>
</evidence>
<comment type="cofactor">
    <cofactor evidence="20">
        <name>[2Fe-2S] cluster</name>
        <dbReference type="ChEBI" id="CHEBI:190135"/>
    </cofactor>
    <text evidence="20">Binds 1 [2Fe-2S] cluster per subunit.</text>
</comment>
<dbReference type="Gene3D" id="1.20.5.510">
    <property type="entry name" value="Single helix bin"/>
    <property type="match status" value="1"/>
</dbReference>
<keyword evidence="12" id="KW-1278">Translocase</keyword>
<comment type="caution">
    <text evidence="24">The sequence shown here is derived from an EMBL/GenBank/DDBJ whole genome shotgun (WGS) entry which is preliminary data.</text>
</comment>
<feature type="compositionally biased region" description="Basic and acidic residues" evidence="22">
    <location>
        <begin position="24"/>
        <end position="35"/>
    </location>
</feature>
<feature type="domain" description="Rieske" evidence="23">
    <location>
        <begin position="169"/>
        <end position="237"/>
    </location>
</feature>
<feature type="transmembrane region" description="Helical" evidence="20">
    <location>
        <begin position="54"/>
        <end position="75"/>
    </location>
</feature>
<dbReference type="GO" id="GO:0008121">
    <property type="term" value="F:quinol-cytochrome-c reductase activity"/>
    <property type="evidence" value="ECO:0007669"/>
    <property type="project" value="UniProtKB-EC"/>
</dbReference>
<evidence type="ECO:0000256" key="20">
    <source>
        <dbReference type="RuleBase" id="RU004494"/>
    </source>
</evidence>
<keyword evidence="13 20" id="KW-0249">Electron transport</keyword>
<comment type="miscellaneous">
    <text evidence="20">The Rieske protein is a high potential 2Fe-2S protein.</text>
</comment>
<comment type="subunit">
    <text evidence="4 21">The main subunits of complex b-c1 are: cytochrome b, cytochrome c1 and the Rieske protein.</text>
</comment>
<evidence type="ECO:0000256" key="3">
    <source>
        <dbReference type="ARBA" id="ARBA00010651"/>
    </source>
</evidence>
<dbReference type="InterPro" id="IPR014349">
    <property type="entry name" value="Rieske_Fe-S_prot"/>
</dbReference>
<evidence type="ECO:0000256" key="13">
    <source>
        <dbReference type="ARBA" id="ARBA00022982"/>
    </source>
</evidence>
<evidence type="ECO:0000256" key="2">
    <source>
        <dbReference type="ARBA" id="ARBA00004162"/>
    </source>
</evidence>
<evidence type="ECO:0000256" key="14">
    <source>
        <dbReference type="ARBA" id="ARBA00022989"/>
    </source>
</evidence>
<dbReference type="InterPro" id="IPR017941">
    <property type="entry name" value="Rieske_2Fe-2S"/>
</dbReference>
<name>A0A4S2GWV6_9PROT</name>
<dbReference type="NCBIfam" id="TIGR01416">
    <property type="entry name" value="Rieske_proteo"/>
    <property type="match status" value="1"/>
</dbReference>
<keyword evidence="14 20" id="KW-1133">Transmembrane helix</keyword>
<evidence type="ECO:0000313" key="24">
    <source>
        <dbReference type="EMBL" id="TGY87585.1"/>
    </source>
</evidence>
<dbReference type="EC" id="7.1.1.8" evidence="5 20"/>
<dbReference type="PRINTS" id="PR00162">
    <property type="entry name" value="RIESKE"/>
</dbReference>
<keyword evidence="15" id="KW-0408">Iron</keyword>
<keyword evidence="24" id="KW-0560">Oxidoreductase</keyword>
<comment type="subcellular location">
    <subcellularLocation>
        <location evidence="2">Cell membrane</location>
        <topology evidence="2">Single-pass membrane protein</topology>
    </subcellularLocation>
</comment>
<evidence type="ECO:0000256" key="21">
    <source>
        <dbReference type="RuleBase" id="RU004497"/>
    </source>
</evidence>
<dbReference type="AlphaFoldDB" id="A0A4S2GWV6"/>
<evidence type="ECO:0000256" key="16">
    <source>
        <dbReference type="ARBA" id="ARBA00023014"/>
    </source>
</evidence>
<organism evidence="24 25">
    <name type="scientific">Marinicauda algicola</name>
    <dbReference type="NCBI Taxonomy" id="2029849"/>
    <lineage>
        <taxon>Bacteria</taxon>
        <taxon>Pseudomonadati</taxon>
        <taxon>Pseudomonadota</taxon>
        <taxon>Alphaproteobacteria</taxon>
        <taxon>Maricaulales</taxon>
        <taxon>Maricaulaceae</taxon>
        <taxon>Marinicauda</taxon>
    </lineage>
</organism>
<protein>
    <recommendedName>
        <fullName evidence="6 20">Ubiquinol-cytochrome c reductase iron-sulfur subunit</fullName>
        <ecNumber evidence="5 20">7.1.1.8</ecNumber>
    </recommendedName>
</protein>
<dbReference type="PROSITE" id="PS51296">
    <property type="entry name" value="RIESKE"/>
    <property type="match status" value="1"/>
</dbReference>
<comment type="function">
    <text evidence="1">Component of the ubiquinol-cytochrome c reductase complex (complex III or cytochrome b-c1 complex), which is a respiratory chain that generates an electrochemical potential coupled to ATP synthesis.</text>
</comment>
<dbReference type="EMBL" id="SRXW01000005">
    <property type="protein sequence ID" value="TGY87585.1"/>
    <property type="molecule type" value="Genomic_DNA"/>
</dbReference>
<dbReference type="GO" id="GO:0046872">
    <property type="term" value="F:metal ion binding"/>
    <property type="evidence" value="ECO:0007669"/>
    <property type="project" value="UniProtKB-KW"/>
</dbReference>
<evidence type="ECO:0000256" key="18">
    <source>
        <dbReference type="ARBA" id="ARBA00023157"/>
    </source>
</evidence>
<dbReference type="InterPro" id="IPR019470">
    <property type="entry name" value="Ubiq_cytC_Rdtase_Fe-S_su_TAT"/>
</dbReference>
<dbReference type="FunFam" id="2.102.10.10:FF:000001">
    <property type="entry name" value="Cytochrome b-c1 complex subunit Rieske, mitochondrial"/>
    <property type="match status" value="1"/>
</dbReference>
<dbReference type="SUPFAM" id="SSF50022">
    <property type="entry name" value="ISP domain"/>
    <property type="match status" value="1"/>
</dbReference>
<comment type="similarity">
    <text evidence="3">Belongs to the Rieske iron-sulfur protein family.</text>
</comment>
<keyword evidence="18" id="KW-1015">Disulfide bond</keyword>
<evidence type="ECO:0000256" key="17">
    <source>
        <dbReference type="ARBA" id="ARBA00023136"/>
    </source>
</evidence>
<keyword evidence="9 20" id="KW-0812">Transmembrane</keyword>
<sequence length="239" mass="25314">MSSPGRFAALPAAGENQGQGAKPEWTREARGKRVSDVTPSPDANGHSEPSRRDFIYIAAGGAVAVGGAFVLWPFIDQMNPAADTLALASIRAPFNDIAEGEQVTVMWRGGPVFIRRRTQADIESARAVELAALPDKDARNENEPGAEATDPNRSALSAPVNEGVEVPEDVRASLIVMKGNCTHLGCVPVGDGAGDYNGWFCPCHGSHYDAAGRIRRGPAPENLHIPPYSFVSSTTIQIG</sequence>
<dbReference type="CDD" id="cd03470">
    <property type="entry name" value="Rieske_cytochrome_bc1"/>
    <property type="match status" value="1"/>
</dbReference>
<evidence type="ECO:0000256" key="7">
    <source>
        <dbReference type="ARBA" id="ARBA00022448"/>
    </source>
</evidence>
<dbReference type="GO" id="GO:0005886">
    <property type="term" value="C:plasma membrane"/>
    <property type="evidence" value="ECO:0007669"/>
    <property type="project" value="UniProtKB-SubCell"/>
</dbReference>
<evidence type="ECO:0000256" key="10">
    <source>
        <dbReference type="ARBA" id="ARBA00022714"/>
    </source>
</evidence>
<reference evidence="24 25" key="1">
    <citation type="journal article" date="2017" name="Int. J. Syst. Evol. Microbiol.">
        <title>Marinicauda algicola sp. nov., isolated from a marine red alga Rhodosorus marinus.</title>
        <authorList>
            <person name="Jeong S.E."/>
            <person name="Jeon S.H."/>
            <person name="Chun B.H."/>
            <person name="Kim D.W."/>
            <person name="Jeon C.O."/>
        </authorList>
    </citation>
    <scope>NUCLEOTIDE SEQUENCE [LARGE SCALE GENOMIC DNA]</scope>
    <source>
        <strain evidence="24 25">JCM 31718</strain>
    </source>
</reference>
<evidence type="ECO:0000256" key="15">
    <source>
        <dbReference type="ARBA" id="ARBA00023004"/>
    </source>
</evidence>
<keyword evidence="17 20" id="KW-0472">Membrane</keyword>
<evidence type="ECO:0000256" key="19">
    <source>
        <dbReference type="ARBA" id="ARBA00029351"/>
    </source>
</evidence>
<evidence type="ECO:0000256" key="5">
    <source>
        <dbReference type="ARBA" id="ARBA00012951"/>
    </source>
</evidence>
<dbReference type="InterPro" id="IPR036922">
    <property type="entry name" value="Rieske_2Fe-2S_sf"/>
</dbReference>
<proteinExistence type="inferred from homology"/>
<keyword evidence="11" id="KW-0479">Metal-binding</keyword>
<dbReference type="Gene3D" id="2.102.10.10">
    <property type="entry name" value="Rieske [2Fe-2S] iron-sulphur domain"/>
    <property type="match status" value="1"/>
</dbReference>
<dbReference type="InterPro" id="IPR006317">
    <property type="entry name" value="Ubiquinol_cyt_c_Rdtase_Fe-S-su"/>
</dbReference>
<evidence type="ECO:0000256" key="4">
    <source>
        <dbReference type="ARBA" id="ARBA00011649"/>
    </source>
</evidence>
<keyword evidence="25" id="KW-1185">Reference proteome</keyword>
<comment type="catalytic activity">
    <reaction evidence="19 20">
        <text>a quinol + 2 Fe(III)-[cytochrome c](out) = a quinone + 2 Fe(II)-[cytochrome c](out) + 2 H(+)(out)</text>
        <dbReference type="Rhea" id="RHEA:11484"/>
        <dbReference type="Rhea" id="RHEA-COMP:10350"/>
        <dbReference type="Rhea" id="RHEA-COMP:14399"/>
        <dbReference type="ChEBI" id="CHEBI:15378"/>
        <dbReference type="ChEBI" id="CHEBI:24646"/>
        <dbReference type="ChEBI" id="CHEBI:29033"/>
        <dbReference type="ChEBI" id="CHEBI:29034"/>
        <dbReference type="ChEBI" id="CHEBI:132124"/>
        <dbReference type="EC" id="7.1.1.8"/>
    </reaction>
</comment>